<dbReference type="NCBIfam" id="TIGR03519">
    <property type="entry name" value="T9SS_PorP_fam"/>
    <property type="match status" value="1"/>
</dbReference>
<feature type="chain" id="PRO_5045459551" evidence="2">
    <location>
        <begin position="19"/>
        <end position="641"/>
    </location>
</feature>
<evidence type="ECO:0000256" key="1">
    <source>
        <dbReference type="SAM" id="MobiDB-lite"/>
    </source>
</evidence>
<accession>A0ABW7N236</accession>
<keyword evidence="5" id="KW-1185">Reference proteome</keyword>
<feature type="compositionally biased region" description="Basic and acidic residues" evidence="1">
    <location>
        <begin position="310"/>
        <end position="325"/>
    </location>
</feature>
<evidence type="ECO:0000259" key="3">
    <source>
        <dbReference type="PROSITE" id="PS51724"/>
    </source>
</evidence>
<keyword evidence="2" id="KW-0732">Signal</keyword>
<evidence type="ECO:0000313" key="5">
    <source>
        <dbReference type="Proteomes" id="UP001610063"/>
    </source>
</evidence>
<comment type="caution">
    <text evidence="4">The sequence shown here is derived from an EMBL/GenBank/DDBJ whole genome shotgun (WGS) entry which is preliminary data.</text>
</comment>
<dbReference type="PROSITE" id="PS51724">
    <property type="entry name" value="SPOR"/>
    <property type="match status" value="1"/>
</dbReference>
<feature type="domain" description="SPOR" evidence="3">
    <location>
        <begin position="560"/>
        <end position="638"/>
    </location>
</feature>
<dbReference type="InterPro" id="IPR007730">
    <property type="entry name" value="SPOR-like_dom"/>
</dbReference>
<dbReference type="InterPro" id="IPR019861">
    <property type="entry name" value="PorP/SprF_Bacteroidetes"/>
</dbReference>
<proteinExistence type="predicted"/>
<organism evidence="4 5">
    <name type="scientific">Marinoscillum luteum</name>
    <dbReference type="NCBI Taxonomy" id="861051"/>
    <lineage>
        <taxon>Bacteria</taxon>
        <taxon>Pseudomonadati</taxon>
        <taxon>Bacteroidota</taxon>
        <taxon>Cytophagia</taxon>
        <taxon>Cytophagales</taxon>
        <taxon>Reichenbachiellaceae</taxon>
        <taxon>Marinoscillum</taxon>
    </lineage>
</organism>
<dbReference type="Pfam" id="PF11751">
    <property type="entry name" value="PorP_SprF"/>
    <property type="match status" value="1"/>
</dbReference>
<name>A0ABW7N236_9BACT</name>
<dbReference type="RefSeq" id="WP_395415662.1">
    <property type="nucleotide sequence ID" value="NZ_JBIPKE010000003.1"/>
</dbReference>
<reference evidence="4 5" key="1">
    <citation type="journal article" date="2013" name="Int. J. Syst. Evol. Microbiol.">
        <title>Marinoscillum luteum sp. nov., isolated from marine sediment.</title>
        <authorList>
            <person name="Cha I.T."/>
            <person name="Park S.J."/>
            <person name="Kim S.J."/>
            <person name="Kim J.G."/>
            <person name="Jung M.Y."/>
            <person name="Shin K.S."/>
            <person name="Kwon K.K."/>
            <person name="Yang S.H."/>
            <person name="Seo Y.S."/>
            <person name="Rhee S.K."/>
        </authorList>
    </citation>
    <scope>NUCLEOTIDE SEQUENCE [LARGE SCALE GENOMIC DNA]</scope>
    <source>
        <strain evidence="4 5">KCTC 23939</strain>
    </source>
</reference>
<sequence>MKKFLWVILLCFSQFATFSQLLPKVYNQFFMNPYIYNPAYAGVEGHTVLFVMYKEQWGGIDGAPSLSHANFHVPLKGGLAFGAMVYNERAGLYTQSAGKVTGGYLVSIDREHFIRFGLSLGAGNNSLNFGEFDSPTDPAFQGLLTNETFMVGDFGMAYHFGHFNVGVSLPSLFGYDLFTTESATPMHVRPHDNLLFKINYRGHLSDNIAIEPHLIYRYHSYLANQYEATVILHLLHIVWVGASYRQDAGFVGLLGAKFWERMGVGYSYEYGNPNTAALLGATHEIHIGYHLGSKKDHAEHVSSFIKSHRTSAEERAREAELERQKQLQALQKSRQPVQSSKDEDELGLLAGAKKEEPVKATNNWNYEKENEPVERINKFGEKERGIKFDRVNEQGEKEVVFSWLPPPPPGAKEETYEIANPDDEPLIRTRPDGKREAGIKWIRTIDGDRKETLIIWDEILSESAAEAIDHNPAEAHAMKDAKISIKAEVPVKEEPVVEEPEVEVIEEQPIVKQDPKVEPTQEEKVEIAKGDPELTDDFRPLDDYAKSDEHQVAKRGNHLLELPAGNYVVAGVFGSFQNAEDLSDILFERGFHDTKVGFLSARGYYYVVIFNSSNLQRVISEKNRVKNLSGLSKVWVLTVNE</sequence>
<dbReference type="EMBL" id="JBIPKE010000003">
    <property type="protein sequence ID" value="MFH6981805.1"/>
    <property type="molecule type" value="Genomic_DNA"/>
</dbReference>
<evidence type="ECO:0000256" key="2">
    <source>
        <dbReference type="SAM" id="SignalP"/>
    </source>
</evidence>
<feature type="region of interest" description="Disordered" evidence="1">
    <location>
        <begin position="302"/>
        <end position="354"/>
    </location>
</feature>
<gene>
    <name evidence="4" type="ORF">ACHKAR_00070</name>
</gene>
<feature type="compositionally biased region" description="Polar residues" evidence="1">
    <location>
        <begin position="326"/>
        <end position="339"/>
    </location>
</feature>
<protein>
    <submittedName>
        <fullName evidence="4">Type IX secretion system membrane protein PorP/SprF</fullName>
    </submittedName>
</protein>
<evidence type="ECO:0000313" key="4">
    <source>
        <dbReference type="EMBL" id="MFH6981805.1"/>
    </source>
</evidence>
<feature type="signal peptide" evidence="2">
    <location>
        <begin position="1"/>
        <end position="18"/>
    </location>
</feature>
<dbReference type="Proteomes" id="UP001610063">
    <property type="component" value="Unassembled WGS sequence"/>
</dbReference>